<comment type="subcellular location">
    <subcellularLocation>
        <location evidence="1">Cell membrane</location>
        <topology evidence="1">Multi-pass membrane protein</topology>
    </subcellularLocation>
</comment>
<feature type="domain" description="Glycine transporter" evidence="8">
    <location>
        <begin position="45"/>
        <end position="118"/>
    </location>
</feature>
<feature type="transmembrane region" description="Helical" evidence="7">
    <location>
        <begin position="40"/>
        <end position="61"/>
    </location>
</feature>
<feature type="transmembrane region" description="Helical" evidence="7">
    <location>
        <begin position="68"/>
        <end position="91"/>
    </location>
</feature>
<gene>
    <name evidence="9" type="ORF">ACFO0R_22495</name>
</gene>
<feature type="transmembrane region" description="Helical" evidence="7">
    <location>
        <begin position="155"/>
        <end position="175"/>
    </location>
</feature>
<evidence type="ECO:0000256" key="3">
    <source>
        <dbReference type="ARBA" id="ARBA00022475"/>
    </source>
</evidence>
<organism evidence="9 10">
    <name type="scientific">Chromobacterium aquaticum</name>
    <dbReference type="NCBI Taxonomy" id="467180"/>
    <lineage>
        <taxon>Bacteria</taxon>
        <taxon>Pseudomonadati</taxon>
        <taxon>Pseudomonadota</taxon>
        <taxon>Betaproteobacteria</taxon>
        <taxon>Neisseriales</taxon>
        <taxon>Chromobacteriaceae</taxon>
        <taxon>Chromobacterium</taxon>
    </lineage>
</organism>
<evidence type="ECO:0000256" key="2">
    <source>
        <dbReference type="ARBA" id="ARBA00008193"/>
    </source>
</evidence>
<keyword evidence="3" id="KW-1003">Cell membrane</keyword>
<evidence type="ECO:0000259" key="8">
    <source>
        <dbReference type="Pfam" id="PF03458"/>
    </source>
</evidence>
<feature type="domain" description="Glycine transporter" evidence="8">
    <location>
        <begin position="130"/>
        <end position="202"/>
    </location>
</feature>
<evidence type="ECO:0000256" key="7">
    <source>
        <dbReference type="SAM" id="Phobius"/>
    </source>
</evidence>
<evidence type="ECO:0000313" key="9">
    <source>
        <dbReference type="EMBL" id="MFC4492390.1"/>
    </source>
</evidence>
<keyword evidence="6 7" id="KW-0472">Membrane</keyword>
<accession>A0ABV9A0N8</accession>
<keyword evidence="4 7" id="KW-0812">Transmembrane</keyword>
<keyword evidence="10" id="KW-1185">Reference proteome</keyword>
<sequence>MFETLAQAVRHLAWPAHCQPLFPPGFAAHLGASLFDHCDYMLTLIYLIAITAEAMTGALAAGRRNMDIFGVTVIAFLTALGGGTVRDIVLGRYPIGWTQHPEYVGLVIAGGLAAVLVARYMKRLSRVFLVLDALGLIAFTIIGCGVAQSMGYHPVVVVMAGMITGIAGGILRDVLCNRVPVVFRQELYASVSFAVALLYLGLIKLGVPHDLNVLASFAVGLTIRLAAIWREWRLPVFMYRHDLH</sequence>
<comment type="similarity">
    <text evidence="2">Belongs to the UPF0126 family.</text>
</comment>
<name>A0ABV9A0N8_9NEIS</name>
<reference evidence="10" key="1">
    <citation type="journal article" date="2019" name="Int. J. Syst. Evol. Microbiol.">
        <title>The Global Catalogue of Microorganisms (GCM) 10K type strain sequencing project: providing services to taxonomists for standard genome sequencing and annotation.</title>
        <authorList>
            <consortium name="The Broad Institute Genomics Platform"/>
            <consortium name="The Broad Institute Genome Sequencing Center for Infectious Disease"/>
            <person name="Wu L."/>
            <person name="Ma J."/>
        </authorList>
    </citation>
    <scope>NUCLEOTIDE SEQUENCE [LARGE SCALE GENOMIC DNA]</scope>
    <source>
        <strain evidence="10">CGMCC 4.7608</strain>
    </source>
</reference>
<feature type="transmembrane region" description="Helical" evidence="7">
    <location>
        <begin position="128"/>
        <end position="149"/>
    </location>
</feature>
<dbReference type="PANTHER" id="PTHR30506">
    <property type="entry name" value="INNER MEMBRANE PROTEIN"/>
    <property type="match status" value="1"/>
</dbReference>
<dbReference type="Pfam" id="PF03458">
    <property type="entry name" value="Gly_transporter"/>
    <property type="match status" value="2"/>
</dbReference>
<dbReference type="RefSeq" id="WP_231462594.1">
    <property type="nucleotide sequence ID" value="NZ_JAJOHW010000078.1"/>
</dbReference>
<feature type="transmembrane region" description="Helical" evidence="7">
    <location>
        <begin position="103"/>
        <end position="121"/>
    </location>
</feature>
<evidence type="ECO:0000313" key="10">
    <source>
        <dbReference type="Proteomes" id="UP001595999"/>
    </source>
</evidence>
<dbReference type="PANTHER" id="PTHR30506:SF3">
    <property type="entry name" value="UPF0126 INNER MEMBRANE PROTEIN YADS-RELATED"/>
    <property type="match status" value="1"/>
</dbReference>
<evidence type="ECO:0000256" key="5">
    <source>
        <dbReference type="ARBA" id="ARBA00022989"/>
    </source>
</evidence>
<feature type="transmembrane region" description="Helical" evidence="7">
    <location>
        <begin position="187"/>
        <end position="207"/>
    </location>
</feature>
<evidence type="ECO:0000256" key="6">
    <source>
        <dbReference type="ARBA" id="ARBA00023136"/>
    </source>
</evidence>
<proteinExistence type="inferred from homology"/>
<comment type="caution">
    <text evidence="9">The sequence shown here is derived from an EMBL/GenBank/DDBJ whole genome shotgun (WGS) entry which is preliminary data.</text>
</comment>
<evidence type="ECO:0000256" key="1">
    <source>
        <dbReference type="ARBA" id="ARBA00004651"/>
    </source>
</evidence>
<dbReference type="InterPro" id="IPR005115">
    <property type="entry name" value="Gly_transporter"/>
</dbReference>
<dbReference type="EMBL" id="JBHSEK010000027">
    <property type="protein sequence ID" value="MFC4492390.1"/>
    <property type="molecule type" value="Genomic_DNA"/>
</dbReference>
<dbReference type="Proteomes" id="UP001595999">
    <property type="component" value="Unassembled WGS sequence"/>
</dbReference>
<evidence type="ECO:0000256" key="4">
    <source>
        <dbReference type="ARBA" id="ARBA00022692"/>
    </source>
</evidence>
<keyword evidence="5 7" id="KW-1133">Transmembrane helix</keyword>
<protein>
    <submittedName>
        <fullName evidence="9">Trimeric intracellular cation channel family protein</fullName>
    </submittedName>
</protein>